<dbReference type="InterPro" id="IPR009057">
    <property type="entry name" value="Homeodomain-like_sf"/>
</dbReference>
<organism evidence="4 5">
    <name type="scientific">Pseudomonas aeruginosa</name>
    <dbReference type="NCBI Taxonomy" id="287"/>
    <lineage>
        <taxon>Bacteria</taxon>
        <taxon>Pseudomonadati</taxon>
        <taxon>Pseudomonadota</taxon>
        <taxon>Gammaproteobacteria</taxon>
        <taxon>Pseudomonadales</taxon>
        <taxon>Pseudomonadaceae</taxon>
        <taxon>Pseudomonas</taxon>
    </lineage>
</organism>
<dbReference type="EMBL" id="RXTL01000006">
    <property type="protein sequence ID" value="RTS50755.1"/>
    <property type="molecule type" value="Genomic_DNA"/>
</dbReference>
<dbReference type="AlphaFoldDB" id="A0ABD7K8X8"/>
<protein>
    <submittedName>
        <fullName evidence="4">TetR/AcrR family transcriptional regulator</fullName>
    </submittedName>
</protein>
<gene>
    <name evidence="4" type="ORF">DY940_06480</name>
</gene>
<dbReference type="InterPro" id="IPR001647">
    <property type="entry name" value="HTH_TetR"/>
</dbReference>
<evidence type="ECO:0000313" key="5">
    <source>
        <dbReference type="Proteomes" id="UP000276985"/>
    </source>
</evidence>
<evidence type="ECO:0000313" key="4">
    <source>
        <dbReference type="EMBL" id="RTS50755.1"/>
    </source>
</evidence>
<dbReference type="Proteomes" id="UP000276985">
    <property type="component" value="Unassembled WGS sequence"/>
</dbReference>
<dbReference type="GO" id="GO:0003677">
    <property type="term" value="F:DNA binding"/>
    <property type="evidence" value="ECO:0007669"/>
    <property type="project" value="UniProtKB-UniRule"/>
</dbReference>
<comment type="caution">
    <text evidence="4">The sequence shown here is derived from an EMBL/GenBank/DDBJ whole genome shotgun (WGS) entry which is preliminary data.</text>
</comment>
<dbReference type="RefSeq" id="WP_012076511.1">
    <property type="nucleotide sequence ID" value="NZ_CAADJR010000001.1"/>
</dbReference>
<evidence type="ECO:0000256" key="2">
    <source>
        <dbReference type="PROSITE-ProRule" id="PRU00335"/>
    </source>
</evidence>
<accession>A0ABD7K8X8</accession>
<evidence type="ECO:0000259" key="3">
    <source>
        <dbReference type="PROSITE" id="PS50977"/>
    </source>
</evidence>
<dbReference type="Pfam" id="PF00440">
    <property type="entry name" value="TetR_N"/>
    <property type="match status" value="1"/>
</dbReference>
<feature type="DNA-binding region" description="H-T-H motif" evidence="2">
    <location>
        <begin position="36"/>
        <end position="55"/>
    </location>
</feature>
<dbReference type="PROSITE" id="PS50977">
    <property type="entry name" value="HTH_TETR_2"/>
    <property type="match status" value="1"/>
</dbReference>
<dbReference type="SUPFAM" id="SSF46689">
    <property type="entry name" value="Homeodomain-like"/>
    <property type="match status" value="1"/>
</dbReference>
<evidence type="ECO:0000256" key="1">
    <source>
        <dbReference type="ARBA" id="ARBA00023125"/>
    </source>
</evidence>
<feature type="domain" description="HTH tetR-type" evidence="3">
    <location>
        <begin position="13"/>
        <end position="73"/>
    </location>
</feature>
<keyword evidence="1 2" id="KW-0238">DNA-binding</keyword>
<proteinExistence type="predicted"/>
<reference evidence="4 5" key="1">
    <citation type="submission" date="2018-12" db="EMBL/GenBank/DDBJ databases">
        <title>Pseudomonas aeruginosa Diversity Panel.</title>
        <authorList>
            <person name="Snesrud E."/>
            <person name="Mcgann P."/>
        </authorList>
    </citation>
    <scope>NUCLEOTIDE SEQUENCE [LARGE SCALE GENOMIC DNA]</scope>
    <source>
        <strain evidence="4 5">MRSN6241</strain>
    </source>
</reference>
<name>A0ABD7K8X8_PSEAI</name>
<dbReference type="Gene3D" id="1.10.357.10">
    <property type="entry name" value="Tetracycline Repressor, domain 2"/>
    <property type="match status" value="1"/>
</dbReference>
<sequence>MPAASSPSPASKVPTRQRLLDAAVSSLIELGASRTTTLEVQRRSGASRGALLHHFPTHAALLSATIEELVRRNDEAVRQAESTMAGVSDPVERAIRILAAMSLRPAFLAELELWGASRTDADLQAAVRDAERQAWVERERVVDSLFAAVRETPNYDAVKSLSIRFLRGMALSSVLLGNPEHNETLIAQWLWAVRILLRAPGPGGDGRDA</sequence>